<feature type="coiled-coil region" evidence="1">
    <location>
        <begin position="149"/>
        <end position="176"/>
    </location>
</feature>
<evidence type="ECO:0000259" key="2">
    <source>
        <dbReference type="SMART" id="SM00860"/>
    </source>
</evidence>
<comment type="caution">
    <text evidence="3">The sequence shown here is derived from an EMBL/GenBank/DDBJ whole genome shotgun (WGS) entry which is preliminary data.</text>
</comment>
<organism evidence="3 4">
    <name type="scientific">Pseudobutyrivibrio ruminis</name>
    <dbReference type="NCBI Taxonomy" id="46206"/>
    <lineage>
        <taxon>Bacteria</taxon>
        <taxon>Bacillati</taxon>
        <taxon>Bacillota</taxon>
        <taxon>Clostridia</taxon>
        <taxon>Lachnospirales</taxon>
        <taxon>Lachnospiraceae</taxon>
        <taxon>Pseudobutyrivibrio</taxon>
    </lineage>
</organism>
<accession>A0A2G3DWT9</accession>
<dbReference type="SUPFAM" id="SSF160631">
    <property type="entry name" value="SMI1/KNR4-like"/>
    <property type="match status" value="1"/>
</dbReference>
<dbReference type="Proteomes" id="UP000225889">
    <property type="component" value="Unassembled WGS sequence"/>
</dbReference>
<feature type="domain" description="Knr4/Smi1-like" evidence="2">
    <location>
        <begin position="41"/>
        <end position="139"/>
    </location>
</feature>
<dbReference type="RefSeq" id="WP_099391332.1">
    <property type="nucleotide sequence ID" value="NZ_PDYF01000008.1"/>
</dbReference>
<dbReference type="AlphaFoldDB" id="A0A2G3DWT9"/>
<sequence>MYKEMMVSENNELKDVIEELLEYCDVKDEDGELGRTNFSDPVSEDEILEWEKENGISIPESYKQWLRFSGDCTIDGTTASFFSPKNFRTEFVPDDLIIIGEQIGDGEVVCFSKETGDIVSFFEGSINYEYGTFDKALKEIIRLMGKPEEVKEESELERLKRLRENIKSNMDGTDRDKRRLQRIKEFDEKIKALEG</sequence>
<protein>
    <recommendedName>
        <fullName evidence="2">Knr4/Smi1-like domain-containing protein</fullName>
    </recommendedName>
</protein>
<gene>
    <name evidence="3" type="ORF">CSX01_02595</name>
</gene>
<reference evidence="3 4" key="1">
    <citation type="submission" date="2017-10" db="EMBL/GenBank/DDBJ databases">
        <title>Resolving the taxonomy of Roseburia spp., Eubacterium rectale and Agathobacter spp. through phylogenomic analysis.</title>
        <authorList>
            <person name="Sheridan P.O."/>
            <person name="Walker A.W."/>
            <person name="Duncan S.H."/>
            <person name="Scott K.P."/>
            <person name="Toole P.W.O."/>
            <person name="Luis P."/>
            <person name="Flint H.J."/>
        </authorList>
    </citation>
    <scope>NUCLEOTIDE SEQUENCE [LARGE SCALE GENOMIC DNA]</scope>
    <source>
        <strain evidence="3 4">JK626</strain>
    </source>
</reference>
<dbReference type="InterPro" id="IPR037883">
    <property type="entry name" value="Knr4/Smi1-like_sf"/>
</dbReference>
<dbReference type="InterPro" id="IPR018958">
    <property type="entry name" value="Knr4/Smi1-like_dom"/>
</dbReference>
<evidence type="ECO:0000313" key="3">
    <source>
        <dbReference type="EMBL" id="PHU35507.1"/>
    </source>
</evidence>
<reference evidence="3 4" key="2">
    <citation type="submission" date="2017-10" db="EMBL/GenBank/DDBJ databases">
        <authorList>
            <person name="Banno H."/>
            <person name="Chua N.-H."/>
        </authorList>
    </citation>
    <scope>NUCLEOTIDE SEQUENCE [LARGE SCALE GENOMIC DNA]</scope>
    <source>
        <strain evidence="3 4">JK626</strain>
    </source>
</reference>
<name>A0A2G3DWT9_9FIRM</name>
<dbReference type="SMART" id="SM00860">
    <property type="entry name" value="SMI1_KNR4"/>
    <property type="match status" value="1"/>
</dbReference>
<evidence type="ECO:0000256" key="1">
    <source>
        <dbReference type="SAM" id="Coils"/>
    </source>
</evidence>
<proteinExistence type="predicted"/>
<evidence type="ECO:0000313" key="4">
    <source>
        <dbReference type="Proteomes" id="UP000225889"/>
    </source>
</evidence>
<dbReference type="Pfam" id="PF09346">
    <property type="entry name" value="SMI1_KNR4"/>
    <property type="match status" value="1"/>
</dbReference>
<keyword evidence="1" id="KW-0175">Coiled coil</keyword>
<dbReference type="EMBL" id="PDYF01000008">
    <property type="protein sequence ID" value="PHU35507.1"/>
    <property type="molecule type" value="Genomic_DNA"/>
</dbReference>
<dbReference type="Gene3D" id="3.40.1580.10">
    <property type="entry name" value="SMI1/KNR4-like"/>
    <property type="match status" value="1"/>
</dbReference>